<dbReference type="InterPro" id="IPR035906">
    <property type="entry name" value="MetI-like_sf"/>
</dbReference>
<organism evidence="9 10">
    <name type="scientific">Tessaracoccus defluvii</name>
    <dbReference type="NCBI Taxonomy" id="1285901"/>
    <lineage>
        <taxon>Bacteria</taxon>
        <taxon>Bacillati</taxon>
        <taxon>Actinomycetota</taxon>
        <taxon>Actinomycetes</taxon>
        <taxon>Propionibacteriales</taxon>
        <taxon>Propionibacteriaceae</taxon>
        <taxon>Tessaracoccus</taxon>
    </lineage>
</organism>
<proteinExistence type="inferred from homology"/>
<gene>
    <name evidence="9" type="ORF">H9L22_11345</name>
</gene>
<evidence type="ECO:0000313" key="9">
    <source>
        <dbReference type="EMBL" id="QNP57583.1"/>
    </source>
</evidence>
<dbReference type="AlphaFoldDB" id="A0A7H0HAL7"/>
<feature type="domain" description="ABC transmembrane type-1" evidence="8">
    <location>
        <begin position="30"/>
        <end position="220"/>
    </location>
</feature>
<keyword evidence="3" id="KW-1003">Cell membrane</keyword>
<evidence type="ECO:0000256" key="1">
    <source>
        <dbReference type="ARBA" id="ARBA00004651"/>
    </source>
</evidence>
<reference evidence="9 10" key="1">
    <citation type="submission" date="2020-08" db="EMBL/GenBank/DDBJ databases">
        <title>Genome sequence of Tessaracoccus defluvii JCM 17540T.</title>
        <authorList>
            <person name="Hyun D.-W."/>
            <person name="Bae J.-W."/>
        </authorList>
    </citation>
    <scope>NUCLEOTIDE SEQUENCE [LARGE SCALE GENOMIC DNA]</scope>
    <source>
        <strain evidence="9 10">JCM 17540</strain>
    </source>
</reference>
<dbReference type="Proteomes" id="UP000516117">
    <property type="component" value="Chromosome"/>
</dbReference>
<comment type="subcellular location">
    <subcellularLocation>
        <location evidence="1 7">Cell membrane</location>
        <topology evidence="1 7">Multi-pass membrane protein</topology>
    </subcellularLocation>
</comment>
<sequence>MAKSPLGLPSSLSFDNYVAVVEKTPVFQSFLNTAIVTVFGVGFMVMIGALAAYGMIQKRSRFTSVVGMLLMVAFVIPSQATLIPLYQMEASLGLVNSLLGLIVMYLGGAVFCYFLIVGYMRKLPTEIFEAARLDGASPLRIFWAIVLPLIRPILVTVIVFQTMWVWNDFLYPNVFISSSSKRTIVLQVYNAVGQFTTNWPQFMTLTVIALIPVVIFFILCQRWIVSGLAAGSVKG</sequence>
<evidence type="ECO:0000256" key="4">
    <source>
        <dbReference type="ARBA" id="ARBA00022692"/>
    </source>
</evidence>
<dbReference type="GO" id="GO:0055085">
    <property type="term" value="P:transmembrane transport"/>
    <property type="evidence" value="ECO:0007669"/>
    <property type="project" value="InterPro"/>
</dbReference>
<dbReference type="SUPFAM" id="SSF161098">
    <property type="entry name" value="MetI-like"/>
    <property type="match status" value="1"/>
</dbReference>
<evidence type="ECO:0000256" key="5">
    <source>
        <dbReference type="ARBA" id="ARBA00022989"/>
    </source>
</evidence>
<name>A0A7H0HAL7_9ACTN</name>
<keyword evidence="4 7" id="KW-0812">Transmembrane</keyword>
<feature type="transmembrane region" description="Helical" evidence="7">
    <location>
        <begin position="202"/>
        <end position="225"/>
    </location>
</feature>
<evidence type="ECO:0000256" key="3">
    <source>
        <dbReference type="ARBA" id="ARBA00022475"/>
    </source>
</evidence>
<feature type="transmembrane region" description="Helical" evidence="7">
    <location>
        <begin position="98"/>
        <end position="120"/>
    </location>
</feature>
<feature type="transmembrane region" description="Helical" evidence="7">
    <location>
        <begin position="30"/>
        <end position="53"/>
    </location>
</feature>
<dbReference type="InterPro" id="IPR000515">
    <property type="entry name" value="MetI-like"/>
</dbReference>
<evidence type="ECO:0000256" key="7">
    <source>
        <dbReference type="RuleBase" id="RU363032"/>
    </source>
</evidence>
<dbReference type="Pfam" id="PF00528">
    <property type="entry name" value="BPD_transp_1"/>
    <property type="match status" value="1"/>
</dbReference>
<dbReference type="GO" id="GO:0005886">
    <property type="term" value="C:plasma membrane"/>
    <property type="evidence" value="ECO:0007669"/>
    <property type="project" value="UniProtKB-SubCell"/>
</dbReference>
<accession>A0A7H0HAL7</accession>
<evidence type="ECO:0000259" key="8">
    <source>
        <dbReference type="PROSITE" id="PS50928"/>
    </source>
</evidence>
<dbReference type="PANTHER" id="PTHR43744:SF12">
    <property type="entry name" value="ABC TRANSPORTER PERMEASE PROTEIN MG189-RELATED"/>
    <property type="match status" value="1"/>
</dbReference>
<evidence type="ECO:0000256" key="2">
    <source>
        <dbReference type="ARBA" id="ARBA00022448"/>
    </source>
</evidence>
<evidence type="ECO:0000313" key="10">
    <source>
        <dbReference type="Proteomes" id="UP000516117"/>
    </source>
</evidence>
<evidence type="ECO:0000256" key="6">
    <source>
        <dbReference type="ARBA" id="ARBA00023136"/>
    </source>
</evidence>
<dbReference type="EMBL" id="CP060789">
    <property type="protein sequence ID" value="QNP57583.1"/>
    <property type="molecule type" value="Genomic_DNA"/>
</dbReference>
<keyword evidence="5 7" id="KW-1133">Transmembrane helix</keyword>
<dbReference type="PROSITE" id="PS50928">
    <property type="entry name" value="ABC_TM1"/>
    <property type="match status" value="1"/>
</dbReference>
<dbReference type="CDD" id="cd06261">
    <property type="entry name" value="TM_PBP2"/>
    <property type="match status" value="1"/>
</dbReference>
<keyword evidence="10" id="KW-1185">Reference proteome</keyword>
<keyword evidence="2 7" id="KW-0813">Transport</keyword>
<comment type="similarity">
    <text evidence="7">Belongs to the binding-protein-dependent transport system permease family.</text>
</comment>
<dbReference type="PANTHER" id="PTHR43744">
    <property type="entry name" value="ABC TRANSPORTER PERMEASE PROTEIN MG189-RELATED-RELATED"/>
    <property type="match status" value="1"/>
</dbReference>
<protein>
    <submittedName>
        <fullName evidence="9">Carbohydrate ABC transporter permease</fullName>
    </submittedName>
</protein>
<feature type="transmembrane region" description="Helical" evidence="7">
    <location>
        <begin position="141"/>
        <end position="166"/>
    </location>
</feature>
<dbReference type="KEGG" id="tdf:H9L22_11345"/>
<feature type="transmembrane region" description="Helical" evidence="7">
    <location>
        <begin position="65"/>
        <end position="86"/>
    </location>
</feature>
<dbReference type="Gene3D" id="1.10.3720.10">
    <property type="entry name" value="MetI-like"/>
    <property type="match status" value="1"/>
</dbReference>
<keyword evidence="6 7" id="KW-0472">Membrane</keyword>